<keyword evidence="7" id="KW-1185">Reference proteome</keyword>
<dbReference type="Gene3D" id="1.20.1090.10">
    <property type="entry name" value="Dehydroquinate synthase-like - alpha domain"/>
    <property type="match status" value="1"/>
</dbReference>
<dbReference type="CDD" id="cd08188">
    <property type="entry name" value="PDDH"/>
    <property type="match status" value="1"/>
</dbReference>
<evidence type="ECO:0000256" key="3">
    <source>
        <dbReference type="ARBA" id="ARBA00023027"/>
    </source>
</evidence>
<dbReference type="InterPro" id="IPR056798">
    <property type="entry name" value="ADH_Fe_C"/>
</dbReference>
<dbReference type="Pfam" id="PF00465">
    <property type="entry name" value="Fe-ADH"/>
    <property type="match status" value="1"/>
</dbReference>
<organism evidence="6 7">
    <name type="scientific">Paenibacillus taichungensis</name>
    <dbReference type="NCBI Taxonomy" id="484184"/>
    <lineage>
        <taxon>Bacteria</taxon>
        <taxon>Bacillati</taxon>
        <taxon>Bacillota</taxon>
        <taxon>Bacilli</taxon>
        <taxon>Bacillales</taxon>
        <taxon>Paenibacillaceae</taxon>
        <taxon>Paenibacillus</taxon>
    </lineage>
</organism>
<dbReference type="InterPro" id="IPR039697">
    <property type="entry name" value="Alcohol_dehydrogenase_Fe"/>
</dbReference>
<dbReference type="GeneID" id="97130372"/>
<evidence type="ECO:0000313" key="7">
    <source>
        <dbReference type="Proteomes" id="UP000577724"/>
    </source>
</evidence>
<dbReference type="EMBL" id="JABMCC010000101">
    <property type="protein sequence ID" value="NUU53754.1"/>
    <property type="molecule type" value="Genomic_DNA"/>
</dbReference>
<dbReference type="InterPro" id="IPR018211">
    <property type="entry name" value="ADH_Fe_CS"/>
</dbReference>
<dbReference type="PROSITE" id="PS00913">
    <property type="entry name" value="ADH_IRON_1"/>
    <property type="match status" value="1"/>
</dbReference>
<evidence type="ECO:0000313" key="6">
    <source>
        <dbReference type="EMBL" id="NUU53754.1"/>
    </source>
</evidence>
<accession>A0ABX2MH63</accession>
<dbReference type="Pfam" id="PF25137">
    <property type="entry name" value="ADH_Fe_C"/>
    <property type="match status" value="1"/>
</dbReference>
<dbReference type="SUPFAM" id="SSF56796">
    <property type="entry name" value="Dehydroquinate synthase-like"/>
    <property type="match status" value="1"/>
</dbReference>
<dbReference type="PANTHER" id="PTHR11496:SF102">
    <property type="entry name" value="ALCOHOL DEHYDROGENASE 4"/>
    <property type="match status" value="1"/>
</dbReference>
<dbReference type="RefSeq" id="WP_175381222.1">
    <property type="nucleotide sequence ID" value="NZ_CBCRYD010000029.1"/>
</dbReference>
<sequence>MATHAYYVPPVNLMGRGCLHEAGKMIEKMGIRKALVVSDRRLISSGVAEQVLSILRKSGLDYVVYDEVQPNPTCQNVHDGLHVFQAHGCDAIISIGGGSPQDAAKGIGIVATNGGHIRDYEGLHQSKHKSVPLVAINTTAGTSSEVTMNYVITDEERKVKMVMVDRNSLVDLSVNDPELMLSKPASLTAATGMDALTHAVEAMVTPGGFTVTSATAAAAVELIFEYLPRAVRDGSDLEAREHMTYACFLGGIAFNNAGLGYVHAMAHQLGGVYDLPHGVCNAMLLPYVEELNAKHVPGKFRHIAKAIGMDVKGKRDEECSEYVIEAIRQLSKEVGIPERLSELGVKDPDVELLADNAMKDACAPGNPYQPSRDEVMELFRKII</sequence>
<feature type="domain" description="Fe-containing alcohol dehydrogenase-like C-terminal" evidence="5">
    <location>
        <begin position="188"/>
        <end position="382"/>
    </location>
</feature>
<keyword evidence="3" id="KW-0520">NAD</keyword>
<dbReference type="InterPro" id="IPR001670">
    <property type="entry name" value="ADH_Fe/GldA"/>
</dbReference>
<comment type="caution">
    <text evidence="6">The sequence shown here is derived from an EMBL/GenBank/DDBJ whole genome shotgun (WGS) entry which is preliminary data.</text>
</comment>
<dbReference type="PANTHER" id="PTHR11496">
    <property type="entry name" value="ALCOHOL DEHYDROGENASE"/>
    <property type="match status" value="1"/>
</dbReference>
<dbReference type="Gene3D" id="3.40.50.1970">
    <property type="match status" value="1"/>
</dbReference>
<feature type="domain" description="Alcohol dehydrogenase iron-type/glycerol dehydrogenase GldA" evidence="4">
    <location>
        <begin position="11"/>
        <end position="177"/>
    </location>
</feature>
<evidence type="ECO:0000256" key="2">
    <source>
        <dbReference type="ARBA" id="ARBA00023002"/>
    </source>
</evidence>
<dbReference type="PROSITE" id="PS00060">
    <property type="entry name" value="ADH_IRON_2"/>
    <property type="match status" value="1"/>
</dbReference>
<proteinExistence type="inferred from homology"/>
<evidence type="ECO:0000259" key="4">
    <source>
        <dbReference type="Pfam" id="PF00465"/>
    </source>
</evidence>
<reference evidence="6 7" key="1">
    <citation type="submission" date="2020-05" db="EMBL/GenBank/DDBJ databases">
        <title>Genome Sequencing of Type Strains.</title>
        <authorList>
            <person name="Lemaire J.F."/>
            <person name="Inderbitzin P."/>
            <person name="Gregorio O.A."/>
            <person name="Collins S.B."/>
            <person name="Wespe N."/>
            <person name="Knight-Connoni V."/>
        </authorList>
    </citation>
    <scope>NUCLEOTIDE SEQUENCE [LARGE SCALE GENOMIC DNA]</scope>
    <source>
        <strain evidence="6 7">DSM 19942</strain>
    </source>
</reference>
<dbReference type="Proteomes" id="UP000577724">
    <property type="component" value="Unassembled WGS sequence"/>
</dbReference>
<protein>
    <submittedName>
        <fullName evidence="6">Iron-containing alcohol dehydrogenase</fullName>
    </submittedName>
</protein>
<evidence type="ECO:0000256" key="1">
    <source>
        <dbReference type="ARBA" id="ARBA00007358"/>
    </source>
</evidence>
<gene>
    <name evidence="6" type="ORF">HP548_06645</name>
</gene>
<evidence type="ECO:0000259" key="5">
    <source>
        <dbReference type="Pfam" id="PF25137"/>
    </source>
</evidence>
<keyword evidence="2" id="KW-0560">Oxidoreductase</keyword>
<name>A0ABX2MH63_9BACL</name>
<comment type="similarity">
    <text evidence="1">Belongs to the iron-containing alcohol dehydrogenase family.</text>
</comment>